<evidence type="ECO:0000256" key="2">
    <source>
        <dbReference type="SAM" id="Phobius"/>
    </source>
</evidence>
<gene>
    <name evidence="3" type="ORF">HD595_008341</name>
</gene>
<evidence type="ECO:0008006" key="5">
    <source>
        <dbReference type="Google" id="ProtNLM"/>
    </source>
</evidence>
<keyword evidence="2" id="KW-0812">Transmembrane</keyword>
<comment type="caution">
    <text evidence="3">The sequence shown here is derived from an EMBL/GenBank/DDBJ whole genome shotgun (WGS) entry which is preliminary data.</text>
</comment>
<dbReference type="Proteomes" id="UP001320766">
    <property type="component" value="Unassembled WGS sequence"/>
</dbReference>
<evidence type="ECO:0000313" key="3">
    <source>
        <dbReference type="EMBL" id="MCP2352219.1"/>
    </source>
</evidence>
<organism evidence="3 4">
    <name type="scientific">Nonomuraea roseoviolacea subsp. carminata</name>
    <dbReference type="NCBI Taxonomy" id="160689"/>
    <lineage>
        <taxon>Bacteria</taxon>
        <taxon>Bacillati</taxon>
        <taxon>Actinomycetota</taxon>
        <taxon>Actinomycetes</taxon>
        <taxon>Streptosporangiales</taxon>
        <taxon>Streptosporangiaceae</taxon>
        <taxon>Nonomuraea</taxon>
    </lineage>
</organism>
<feature type="transmembrane region" description="Helical" evidence="2">
    <location>
        <begin position="40"/>
        <end position="59"/>
    </location>
</feature>
<proteinExistence type="predicted"/>
<reference evidence="3 4" key="1">
    <citation type="submission" date="2022-06" db="EMBL/GenBank/DDBJ databases">
        <title>Sequencing the genomes of 1000 actinobacteria strains.</title>
        <authorList>
            <person name="Klenk H.-P."/>
        </authorList>
    </citation>
    <scope>NUCLEOTIDE SEQUENCE [LARGE SCALE GENOMIC DNA]</scope>
    <source>
        <strain evidence="3 4">DSM 44170</strain>
    </source>
</reference>
<dbReference type="EMBL" id="JAMZEC010000001">
    <property type="protein sequence ID" value="MCP2352219.1"/>
    <property type="molecule type" value="Genomic_DNA"/>
</dbReference>
<keyword evidence="2" id="KW-0472">Membrane</keyword>
<protein>
    <recommendedName>
        <fullName evidence="5">DUF3558 domain-containing protein</fullName>
    </recommendedName>
</protein>
<accession>A0ABT1KGX0</accession>
<keyword evidence="2" id="KW-1133">Transmembrane helix</keyword>
<evidence type="ECO:0000256" key="1">
    <source>
        <dbReference type="SAM" id="MobiDB-lite"/>
    </source>
</evidence>
<name>A0ABT1KGX0_9ACTN</name>
<evidence type="ECO:0000313" key="4">
    <source>
        <dbReference type="Proteomes" id="UP001320766"/>
    </source>
</evidence>
<dbReference type="RefSeq" id="WP_253779390.1">
    <property type="nucleotide sequence ID" value="NZ_BAAAVE010000034.1"/>
</dbReference>
<feature type="region of interest" description="Disordered" evidence="1">
    <location>
        <begin position="69"/>
        <end position="96"/>
    </location>
</feature>
<keyword evidence="4" id="KW-1185">Reference proteome</keyword>
<sequence>MPALEDRLHQVMADEITRLHAAPDLAERVIRSARRKRMRARIAALTGMLAVAAATPLYLTTAPAAGPAPIVAETPSPPAIDDTPAPRSTPPDFGDLGDGKAFGRVKVGYLPPRLQWAHWSQDNGDAYTTSWNYDGDRKSFYCVQIFVYEDQAVQEIDDHVRRLRDEEEGKEVTLGDRTGYALVENVGEDGTKGTPTLYLTMSERRRAQIMFSPVYAEDLGGAKAVDRELRRIAEGLTADD</sequence>